<dbReference type="Pfam" id="PF25975">
    <property type="entry name" value="CzcB_C"/>
    <property type="match status" value="1"/>
</dbReference>
<dbReference type="Gene3D" id="6.10.140.730">
    <property type="match status" value="1"/>
</dbReference>
<feature type="chain" id="PRO_5024335244" evidence="2">
    <location>
        <begin position="27"/>
        <end position="448"/>
    </location>
</feature>
<dbReference type="GO" id="GO:0060003">
    <property type="term" value="P:copper ion export"/>
    <property type="evidence" value="ECO:0007669"/>
    <property type="project" value="TreeGrafter"/>
</dbReference>
<feature type="domain" description="CusB-like three alpha-helical bundle" evidence="4">
    <location>
        <begin position="157"/>
        <end position="206"/>
    </location>
</feature>
<dbReference type="GO" id="GO:0030288">
    <property type="term" value="C:outer membrane-bounded periplasmic space"/>
    <property type="evidence" value="ECO:0007669"/>
    <property type="project" value="TreeGrafter"/>
</dbReference>
<protein>
    <submittedName>
        <fullName evidence="6">HlyD family efflux transporter periplasmic adaptor subunit</fullName>
    </submittedName>
</protein>
<dbReference type="AlphaFoldDB" id="A0A5M6DBV2"/>
<keyword evidence="2" id="KW-0732">Signal</keyword>
<dbReference type="Pfam" id="PF19335">
    <property type="entry name" value="HMBD"/>
    <property type="match status" value="1"/>
</dbReference>
<feature type="signal peptide" evidence="2">
    <location>
        <begin position="1"/>
        <end position="26"/>
    </location>
</feature>
<feature type="domain" description="CzcB-like C-terminal circularly permuted SH3-like" evidence="5">
    <location>
        <begin position="379"/>
        <end position="435"/>
    </location>
</feature>
<dbReference type="Gene3D" id="2.40.30.170">
    <property type="match status" value="1"/>
</dbReference>
<dbReference type="GO" id="GO:0015679">
    <property type="term" value="P:plasma membrane copper ion transport"/>
    <property type="evidence" value="ECO:0007669"/>
    <property type="project" value="TreeGrafter"/>
</dbReference>
<keyword evidence="1" id="KW-0813">Transport</keyword>
<evidence type="ECO:0000256" key="1">
    <source>
        <dbReference type="ARBA" id="ARBA00022448"/>
    </source>
</evidence>
<dbReference type="GO" id="GO:0046914">
    <property type="term" value="F:transition metal ion binding"/>
    <property type="evidence" value="ECO:0007669"/>
    <property type="project" value="TreeGrafter"/>
</dbReference>
<gene>
    <name evidence="6" type="ORF">F0145_14370</name>
</gene>
<evidence type="ECO:0000313" key="7">
    <source>
        <dbReference type="Proteomes" id="UP000323426"/>
    </source>
</evidence>
<organism evidence="6 7">
    <name type="scientific">Adhaeribacter rhizoryzae</name>
    <dbReference type="NCBI Taxonomy" id="2607907"/>
    <lineage>
        <taxon>Bacteria</taxon>
        <taxon>Pseudomonadati</taxon>
        <taxon>Bacteroidota</taxon>
        <taxon>Cytophagia</taxon>
        <taxon>Cytophagales</taxon>
        <taxon>Hymenobacteraceae</taxon>
        <taxon>Adhaeribacter</taxon>
    </lineage>
</organism>
<comment type="caution">
    <text evidence="6">The sequence shown here is derived from an EMBL/GenBank/DDBJ whole genome shotgun (WGS) entry which is preliminary data.</text>
</comment>
<evidence type="ECO:0000313" key="6">
    <source>
        <dbReference type="EMBL" id="KAA5544863.1"/>
    </source>
</evidence>
<dbReference type="Pfam" id="PF25869">
    <property type="entry name" value="3HB_CusB"/>
    <property type="match status" value="1"/>
</dbReference>
<reference evidence="6 7" key="1">
    <citation type="submission" date="2019-09" db="EMBL/GenBank/DDBJ databases">
        <title>Genome sequence and assembly of Adhaeribacter sp.</title>
        <authorList>
            <person name="Chhetri G."/>
        </authorList>
    </citation>
    <scope>NUCLEOTIDE SEQUENCE [LARGE SCALE GENOMIC DNA]</scope>
    <source>
        <strain evidence="6 7">DK36</strain>
    </source>
</reference>
<sequence>MKKNLRNKILLLLVLWLPLFFTGCQNNHNHTAAEAGTTYTCPMHPQIIKNEPGSCPICNMDLVPIQPHDTKAVPIATDLKYLLQPTNQTIIANIKTVTPITKAVESEITLPGIITYDTRRQYSIPARFGGRIERLLVQYNYQPVRKGQKLFEIYSPELVTAQQELIYLLQNDAQNTELIRGAKQKLKYLGVTDSQINQISKQQKASYTFPVYSPYNGYVVDPAITAAPTAVAPATSTGSGTGGSNMDGMGSGVAGNSTTSATVNPAATPAAGFSIREGMYVNTGQTLLSVINAEEVWAEFNVGSTEAANLKKGTPITLIFNQTAAKPINTQVHLIQPFYAAGESFAKVRALLPGANKAALVGQLITGKIAYATGTALWVPKAAVLDLGNTAVVFRKIDGAFQPTSITVGQRTDDLIEVQTGLEATTQIAGNAQFLVDSESFIRVAENQ</sequence>
<dbReference type="InterPro" id="IPR058791">
    <property type="entry name" value="3HB_CusB"/>
</dbReference>
<dbReference type="Gene3D" id="2.40.420.20">
    <property type="match status" value="1"/>
</dbReference>
<dbReference type="EMBL" id="VWSF01000010">
    <property type="protein sequence ID" value="KAA5544863.1"/>
    <property type="molecule type" value="Genomic_DNA"/>
</dbReference>
<keyword evidence="7" id="KW-1185">Reference proteome</keyword>
<evidence type="ECO:0000259" key="3">
    <source>
        <dbReference type="Pfam" id="PF19335"/>
    </source>
</evidence>
<dbReference type="InterPro" id="IPR058649">
    <property type="entry name" value="CzcB_C"/>
</dbReference>
<feature type="domain" description="Heavy metal binding" evidence="3">
    <location>
        <begin position="39"/>
        <end position="64"/>
    </location>
</feature>
<dbReference type="RefSeq" id="WP_150089111.1">
    <property type="nucleotide sequence ID" value="NZ_VWSF01000010.1"/>
</dbReference>
<evidence type="ECO:0000259" key="5">
    <source>
        <dbReference type="Pfam" id="PF25975"/>
    </source>
</evidence>
<dbReference type="PANTHER" id="PTHR30097">
    <property type="entry name" value="CATION EFFLUX SYSTEM PROTEIN CUSB"/>
    <property type="match status" value="1"/>
</dbReference>
<name>A0A5M6DBV2_9BACT</name>
<dbReference type="PANTHER" id="PTHR30097:SF15">
    <property type="entry name" value="CATION EFFLUX SYSTEM PROTEIN CUSB"/>
    <property type="match status" value="1"/>
</dbReference>
<accession>A0A5M6DBV2</accession>
<dbReference type="InterPro" id="IPR051909">
    <property type="entry name" value="MFP_Cation_Efflux"/>
</dbReference>
<evidence type="ECO:0000259" key="4">
    <source>
        <dbReference type="Pfam" id="PF25869"/>
    </source>
</evidence>
<evidence type="ECO:0000256" key="2">
    <source>
        <dbReference type="SAM" id="SignalP"/>
    </source>
</evidence>
<dbReference type="Proteomes" id="UP000323426">
    <property type="component" value="Unassembled WGS sequence"/>
</dbReference>
<dbReference type="InterPro" id="IPR045800">
    <property type="entry name" value="HMBD"/>
</dbReference>
<dbReference type="PROSITE" id="PS51257">
    <property type="entry name" value="PROKAR_LIPOPROTEIN"/>
    <property type="match status" value="1"/>
</dbReference>
<proteinExistence type="predicted"/>